<organism evidence="1 2">
    <name type="scientific">Kushneria avicenniae</name>
    <dbReference type="NCBI Taxonomy" id="402385"/>
    <lineage>
        <taxon>Bacteria</taxon>
        <taxon>Pseudomonadati</taxon>
        <taxon>Pseudomonadota</taxon>
        <taxon>Gammaproteobacteria</taxon>
        <taxon>Oceanospirillales</taxon>
        <taxon>Halomonadaceae</taxon>
        <taxon>Kushneria</taxon>
    </lineage>
</organism>
<dbReference type="EMBL" id="FOLY01000004">
    <property type="protein sequence ID" value="SFC60176.1"/>
    <property type="molecule type" value="Genomic_DNA"/>
</dbReference>
<reference evidence="2" key="1">
    <citation type="submission" date="2016-10" db="EMBL/GenBank/DDBJ databases">
        <authorList>
            <person name="Varghese N."/>
            <person name="Submissions S."/>
        </authorList>
    </citation>
    <scope>NUCLEOTIDE SEQUENCE [LARGE SCALE GENOMIC DNA]</scope>
    <source>
        <strain evidence="2">DSM 23439</strain>
    </source>
</reference>
<keyword evidence="2" id="KW-1185">Reference proteome</keyword>
<evidence type="ECO:0000313" key="2">
    <source>
        <dbReference type="Proteomes" id="UP000199046"/>
    </source>
</evidence>
<proteinExistence type="predicted"/>
<sequence>MELQQLKHAVSHQHEMEVRVVRNTLSHIYQIECETNGGHRQRLSRRGKPCLFRSIDEAIDQLLGAGISHAWIVRQSDEDGSDSSRRLVRLDAMPPLAMAV</sequence>
<gene>
    <name evidence="1" type="ORF">SAMN05421848_1975</name>
</gene>
<dbReference type="OrthoDB" id="6183006at2"/>
<dbReference type="STRING" id="402385.SAMN05421848_1975"/>
<name>A0A1I1KH73_9GAMM</name>
<dbReference type="RefSeq" id="WP_090133501.1">
    <property type="nucleotide sequence ID" value="NZ_FOLY01000004.1"/>
</dbReference>
<dbReference type="Proteomes" id="UP000199046">
    <property type="component" value="Unassembled WGS sequence"/>
</dbReference>
<accession>A0A1I1KH73</accession>
<evidence type="ECO:0000313" key="1">
    <source>
        <dbReference type="EMBL" id="SFC60176.1"/>
    </source>
</evidence>
<dbReference type="AlphaFoldDB" id="A0A1I1KH73"/>
<protein>
    <submittedName>
        <fullName evidence="1">Uncharacterized protein</fullName>
    </submittedName>
</protein>